<sequence>MGELVTWEEFVAANIPDAMATAVTVQQYTGSGAYGDTYADAIDLTPCVIEDVRRAVVVQTVDAYGSEHLSSSTVFAPLNPEIKPGSLAVIPWRSRPARIIAVARLLAPGLALPEHQELSLE</sequence>
<reference evidence="1 2" key="1">
    <citation type="submission" date="2021-01" db="EMBL/GenBank/DDBJ databases">
        <title>Whole genome shotgun sequence of Actinoplanes lobatus NBRC 12513.</title>
        <authorList>
            <person name="Komaki H."/>
            <person name="Tamura T."/>
        </authorList>
    </citation>
    <scope>NUCLEOTIDE SEQUENCE [LARGE SCALE GENOMIC DNA]</scope>
    <source>
        <strain evidence="1 2">NBRC 12513</strain>
    </source>
</reference>
<dbReference type="Proteomes" id="UP000631312">
    <property type="component" value="Unassembled WGS sequence"/>
</dbReference>
<proteinExistence type="predicted"/>
<gene>
    <name evidence="1" type="ORF">Alo02nite_56690</name>
</gene>
<accession>A0ABQ4AP24</accession>
<organism evidence="1 2">
    <name type="scientific">Actinoplanes lobatus</name>
    <dbReference type="NCBI Taxonomy" id="113568"/>
    <lineage>
        <taxon>Bacteria</taxon>
        <taxon>Bacillati</taxon>
        <taxon>Actinomycetota</taxon>
        <taxon>Actinomycetes</taxon>
        <taxon>Micromonosporales</taxon>
        <taxon>Micromonosporaceae</taxon>
        <taxon>Actinoplanes</taxon>
    </lineage>
</organism>
<keyword evidence="2" id="KW-1185">Reference proteome</keyword>
<comment type="caution">
    <text evidence="1">The sequence shown here is derived from an EMBL/GenBank/DDBJ whole genome shotgun (WGS) entry which is preliminary data.</text>
</comment>
<protein>
    <submittedName>
        <fullName evidence="1">Uncharacterized protein</fullName>
    </submittedName>
</protein>
<dbReference type="EMBL" id="BOMP01000098">
    <property type="protein sequence ID" value="GIE42771.1"/>
    <property type="molecule type" value="Genomic_DNA"/>
</dbReference>
<evidence type="ECO:0000313" key="1">
    <source>
        <dbReference type="EMBL" id="GIE42771.1"/>
    </source>
</evidence>
<evidence type="ECO:0000313" key="2">
    <source>
        <dbReference type="Proteomes" id="UP000631312"/>
    </source>
</evidence>
<name>A0ABQ4AP24_9ACTN</name>